<dbReference type="RefSeq" id="WP_067409796.1">
    <property type="nucleotide sequence ID" value="NZ_LNTY01000004.1"/>
</dbReference>
<dbReference type="STRING" id="294935.ATN88_16705"/>
<feature type="signal peptide" evidence="1">
    <location>
        <begin position="1"/>
        <end position="22"/>
    </location>
</feature>
<name>A0A135IDH6_9GAMM</name>
<dbReference type="Pfam" id="PF13448">
    <property type="entry name" value="DUF4114"/>
    <property type="match status" value="1"/>
</dbReference>
<dbReference type="AlphaFoldDB" id="A0A135IDH6"/>
<feature type="chain" id="PRO_5007465939" description="DUF4114 domain-containing protein" evidence="1">
    <location>
        <begin position="23"/>
        <end position="328"/>
    </location>
</feature>
<dbReference type="OrthoDB" id="1204817at2"/>
<dbReference type="PROSITE" id="PS00018">
    <property type="entry name" value="EF_HAND_1"/>
    <property type="match status" value="1"/>
</dbReference>
<keyword evidence="4" id="KW-1185">Reference proteome</keyword>
<reference evidence="3 4" key="1">
    <citation type="submission" date="2015-11" db="EMBL/GenBank/DDBJ databases">
        <title>Genomic Taxonomy of the Vibrionaceae.</title>
        <authorList>
            <person name="Gomez-Gil B."/>
            <person name="Enciso-Ibarra J."/>
        </authorList>
    </citation>
    <scope>NUCLEOTIDE SEQUENCE [LARGE SCALE GENOMIC DNA]</scope>
    <source>
        <strain evidence="3 4">CAIM 912</strain>
    </source>
</reference>
<dbReference type="EMBL" id="LNTY01000004">
    <property type="protein sequence ID" value="KXF83512.1"/>
    <property type="molecule type" value="Genomic_DNA"/>
</dbReference>
<accession>A0A135IDH6</accession>
<dbReference type="InterPro" id="IPR025193">
    <property type="entry name" value="DUF4114"/>
</dbReference>
<sequence>MKYAIGTSLIASSMMLSVSAHANIDDPFEYTSETLSGMTNQSVDASILQTVDESLPEARNVNADFLNPAYDPYLTLSEDASVSVTFLDEGAGYRNSLGYFSFGANTFDGLSKGDIDTDSSGYVSLSELQAVDGVSAGFLFPNASNYGQGGVLLAGDTVDVAGGSELTAGTSLGFFLNQNAWKGTGVETGDAGGSSYDTQSFYSLDFLNPEASATSTMLSDSSDSRHVAMLFADSSQEQVILGFEDLNRVNQFTNDYNYRSDEDFNDAVFTVSSTPSGAFGGSNIATAPLPPMAQSLIGLAMFAGLISMARKKAARQEQQINDHQLIVA</sequence>
<protein>
    <recommendedName>
        <fullName evidence="2">DUF4114 domain-containing protein</fullName>
    </recommendedName>
</protein>
<feature type="domain" description="DUF4114" evidence="2">
    <location>
        <begin position="166"/>
        <end position="273"/>
    </location>
</feature>
<evidence type="ECO:0000256" key="1">
    <source>
        <dbReference type="SAM" id="SignalP"/>
    </source>
</evidence>
<evidence type="ECO:0000313" key="3">
    <source>
        <dbReference type="EMBL" id="KXF83512.1"/>
    </source>
</evidence>
<organism evidence="3 4">
    <name type="scientific">Enterovibrio coralii</name>
    <dbReference type="NCBI Taxonomy" id="294935"/>
    <lineage>
        <taxon>Bacteria</taxon>
        <taxon>Pseudomonadati</taxon>
        <taxon>Pseudomonadota</taxon>
        <taxon>Gammaproteobacteria</taxon>
        <taxon>Vibrionales</taxon>
        <taxon>Vibrionaceae</taxon>
        <taxon>Enterovibrio</taxon>
    </lineage>
</organism>
<comment type="caution">
    <text evidence="3">The sequence shown here is derived from an EMBL/GenBank/DDBJ whole genome shotgun (WGS) entry which is preliminary data.</text>
</comment>
<gene>
    <name evidence="3" type="ORF">ATN88_16705</name>
</gene>
<dbReference type="InterPro" id="IPR018247">
    <property type="entry name" value="EF_Hand_1_Ca_BS"/>
</dbReference>
<keyword evidence="1" id="KW-0732">Signal</keyword>
<proteinExistence type="predicted"/>
<evidence type="ECO:0000313" key="4">
    <source>
        <dbReference type="Proteomes" id="UP000070529"/>
    </source>
</evidence>
<evidence type="ECO:0000259" key="2">
    <source>
        <dbReference type="Pfam" id="PF13448"/>
    </source>
</evidence>
<dbReference type="Proteomes" id="UP000070529">
    <property type="component" value="Unassembled WGS sequence"/>
</dbReference>